<dbReference type="FunFam" id="2.30.30.40:FF:000084">
    <property type="entry name" value="dynamin-binding protein isoform X1"/>
    <property type="match status" value="1"/>
</dbReference>
<evidence type="ECO:0000256" key="16">
    <source>
        <dbReference type="SAM" id="Coils"/>
    </source>
</evidence>
<feature type="coiled-coil region" evidence="16">
    <location>
        <begin position="941"/>
        <end position="977"/>
    </location>
</feature>
<feature type="compositionally biased region" description="Basic and acidic residues" evidence="17">
    <location>
        <begin position="217"/>
        <end position="271"/>
    </location>
</feature>
<feature type="compositionally biased region" description="Low complexity" evidence="17">
    <location>
        <begin position="1241"/>
        <end position="1254"/>
    </location>
</feature>
<evidence type="ECO:0000256" key="7">
    <source>
        <dbReference type="ARBA" id="ARBA00022658"/>
    </source>
</evidence>
<dbReference type="Proteomes" id="UP000515145">
    <property type="component" value="Chromosome 19"/>
</dbReference>
<feature type="domain" description="DH" evidence="19">
    <location>
        <begin position="594"/>
        <end position="777"/>
    </location>
</feature>
<dbReference type="InterPro" id="IPR051492">
    <property type="entry name" value="Dynamin-Rho_GEF"/>
</dbReference>
<feature type="compositionally biased region" description="Basic and acidic residues" evidence="17">
    <location>
        <begin position="143"/>
        <end position="155"/>
    </location>
</feature>
<dbReference type="Gene3D" id="2.30.30.40">
    <property type="entry name" value="SH3 Domains"/>
    <property type="match status" value="2"/>
</dbReference>
<evidence type="ECO:0000259" key="19">
    <source>
        <dbReference type="PROSITE" id="PS50010"/>
    </source>
</evidence>
<feature type="region of interest" description="Disordered" evidence="17">
    <location>
        <begin position="1054"/>
        <end position="1086"/>
    </location>
</feature>
<dbReference type="InterPro" id="IPR000219">
    <property type="entry name" value="DH_dom"/>
</dbReference>
<evidence type="ECO:0000256" key="4">
    <source>
        <dbReference type="ARBA" id="ARBA00018186"/>
    </source>
</evidence>
<dbReference type="GO" id="GO:0035556">
    <property type="term" value="P:intracellular signal transduction"/>
    <property type="evidence" value="ECO:0007669"/>
    <property type="project" value="InterPro"/>
</dbReference>
<evidence type="ECO:0000256" key="3">
    <source>
        <dbReference type="ARBA" id="ARBA00004348"/>
    </source>
</evidence>
<evidence type="ECO:0000256" key="2">
    <source>
        <dbReference type="ARBA" id="ARBA00004282"/>
    </source>
</evidence>
<evidence type="ECO:0000256" key="9">
    <source>
        <dbReference type="ARBA" id="ARBA00023018"/>
    </source>
</evidence>
<keyword evidence="8" id="KW-0965">Cell junction</keyword>
<dbReference type="Gene3D" id="1.20.1270.60">
    <property type="entry name" value="Arfaptin homology (AH) domain/BAR domain"/>
    <property type="match status" value="1"/>
</dbReference>
<feature type="region of interest" description="Disordered" evidence="17">
    <location>
        <begin position="488"/>
        <end position="524"/>
    </location>
</feature>
<dbReference type="CDD" id="cd00160">
    <property type="entry name" value="RhoGEF"/>
    <property type="match status" value="1"/>
</dbReference>
<dbReference type="Pfam" id="PF03114">
    <property type="entry name" value="BAR"/>
    <property type="match status" value="1"/>
</dbReference>
<evidence type="ECO:0000313" key="21">
    <source>
        <dbReference type="Proteomes" id="UP000515145"/>
    </source>
</evidence>
<evidence type="ECO:0000256" key="13">
    <source>
        <dbReference type="ARBA" id="ARBA00032587"/>
    </source>
</evidence>
<dbReference type="PROSITE" id="PS51021">
    <property type="entry name" value="BAR"/>
    <property type="match status" value="1"/>
</dbReference>
<dbReference type="Gene3D" id="1.20.900.10">
    <property type="entry name" value="Dbl homology (DH) domain"/>
    <property type="match status" value="1"/>
</dbReference>
<dbReference type="InterPro" id="IPR004148">
    <property type="entry name" value="BAR_dom"/>
</dbReference>
<feature type="compositionally biased region" description="Basic and acidic residues" evidence="17">
    <location>
        <begin position="1257"/>
        <end position="1287"/>
    </location>
</feature>
<dbReference type="SMART" id="SM00326">
    <property type="entry name" value="SH3"/>
    <property type="match status" value="2"/>
</dbReference>
<sequence length="1425" mass="167121">MKNPAVYGNPVMLGPVDWNYAAGAPMRRGKSVEELGDAGWARERERMAHLQQIQQLHQLQQQVGYPGYGVPPHSQPHGPVLVASPADPLPAQAYPVPVHGGMMVPIGAPVPPPAHVPTQWPVQWDGQTQIRPGNACHQPSWEYDPHKAGFNDERPQGQNVYFHPRSEDGHLDLRISEWKGKHCFYQGPEDYSHPDNNRVPQEKDNNDVSNQEGYGKLSEDRRRRDDSERYDHRTQRDREEFDYNDKYRHRDHYDRKYNERYDDKEKQYYESRKHRKQDLRGYDSEYEDYYDHSYARRDNYRNNDHYNDHDRDYYDSKESYRSRQKGQRRDEDRYYDERRRKDHHYDRRVEDQYKRRENNYRDRDVRRGEERNTSERRGNYDSEAEEHRGYKERDHYYKDTGDSWRDEEYKRRDYKERDSYERRALDHYDYENEDRYATREGDHHYKFRDRYRNLRSISDDSRYVEYPKKDRKTHCEEWVEQQNQKLARGEIHSFEDPGIYRHDDEQEKGYESSAGSSKRGRKPVYVGSLDRNSFYRKTAPSSLRKSQFATTRKPNKEMTLLSSQPKPLDSTPATDTTPAAGTGTEDPELRMLEKRLKVIEELQQTEKDYIKDLQMCVAEIIEPLQRKQVKNVDFDGLFGNISSVIDLSQRLFDALQETDSIGKVFLDFKAELEEVYKLYCQNHDDAISLLETYEKDENIQRHVLECLEKLRAIYRDWGKTNYINLGSFLIKPVQRVMRYPLLLMELLGATPESHHDRPQLAQAVQAVKEINVNINEYKRRKDLVVKYRKGDEDTFIDKISKLSMHSIIKKSNRVSSHLKHLTGISPQIKDEAFDEAEKKFRLQERLIKSFIRDISLYLQHIRESASVKVLAAISFCDIYTERSVLDPERFQRAHRCISDKQFTQFKERTEALVTNPLTQLLLMFAGPHKLIQKRFDKLLDYDNCKERAERLKDRRVQDELQVARNNYEALNAQLLDELPKFHSAAEELFTGCVRAFAQAQKDFMKTTLGELKPLLHVFSNRVGTEGNLVAQFQEEYTRVLQLLQSFSFCPENLPPTTTTKKPFEKKTLEKQTSKKQLQGPANHSMQTDEHRAALLVRYGPEKLYQAERNFNAAQDLDVSIQEGDLVAVIKQQDPMGSQNRWLIDNGVTKGFVYSSFLKPYNPRRSHSDVSIESQSSNESGYGGSSPVFSRQNSNSTLTFNQEAATVSFSTSQPQSHSSPHPSLDSASSRRSHHRDAPNTDSVSQSNSMNSSPRNPSHRRDFTEQTHRNSHRDVEPSYRHSGSHRDSYDMSYGSGHRDTSDLSETDSSSSQRNNRSQRYGHTDKTYSSYQVRNGDSSLKKSAYSREEYIEPEPQHEHDSEVDGQQIYYALYTFNARCDNELSISANQQLRILEFHDMNGNNEWWLGEAGGRRGYVPSNYIRKSEYT</sequence>
<dbReference type="InterPro" id="IPR001331">
    <property type="entry name" value="GDS_CDC24_CS"/>
</dbReference>
<feature type="compositionally biased region" description="Basic and acidic residues" evidence="17">
    <location>
        <begin position="1061"/>
        <end position="1072"/>
    </location>
</feature>
<feature type="compositionally biased region" description="Low complexity" evidence="17">
    <location>
        <begin position="1207"/>
        <end position="1228"/>
    </location>
</feature>
<dbReference type="SMART" id="SM00325">
    <property type="entry name" value="RhoGEF"/>
    <property type="match status" value="1"/>
</dbReference>
<dbReference type="FunFam" id="2.30.30.40:FF:000066">
    <property type="entry name" value="dynamin-binding protein isoform X1"/>
    <property type="match status" value="1"/>
</dbReference>
<feature type="region of interest" description="Disordered" evidence="17">
    <location>
        <begin position="133"/>
        <end position="165"/>
    </location>
</feature>
<evidence type="ECO:0000256" key="6">
    <source>
        <dbReference type="ARBA" id="ARBA00022490"/>
    </source>
</evidence>
<gene>
    <name evidence="22" type="primary">dnmbp</name>
</gene>
<evidence type="ECO:0000256" key="8">
    <source>
        <dbReference type="ARBA" id="ARBA00022949"/>
    </source>
</evidence>
<feature type="compositionally biased region" description="Low complexity" evidence="17">
    <location>
        <begin position="1304"/>
        <end position="1316"/>
    </location>
</feature>
<organism evidence="21 22">
    <name type="scientific">Parambassis ranga</name>
    <name type="common">Indian glassy fish</name>
    <dbReference type="NCBI Taxonomy" id="210632"/>
    <lineage>
        <taxon>Eukaryota</taxon>
        <taxon>Metazoa</taxon>
        <taxon>Chordata</taxon>
        <taxon>Craniata</taxon>
        <taxon>Vertebrata</taxon>
        <taxon>Euteleostomi</taxon>
        <taxon>Actinopterygii</taxon>
        <taxon>Neopterygii</taxon>
        <taxon>Teleostei</taxon>
        <taxon>Neoteleostei</taxon>
        <taxon>Acanthomorphata</taxon>
        <taxon>Ovalentaria</taxon>
        <taxon>Ambassidae</taxon>
        <taxon>Parambassis</taxon>
    </lineage>
</organism>
<comment type="subcellular location">
    <subcellularLocation>
        <location evidence="2">Cell junction</location>
    </subcellularLocation>
    <subcellularLocation>
        <location evidence="1">Cytoplasm</location>
        <location evidence="1">Cytoskeleton</location>
    </subcellularLocation>
    <subcellularLocation>
        <location evidence="3">Golgi apparatus</location>
        <location evidence="3">Golgi stack</location>
    </subcellularLocation>
    <subcellularLocation>
        <location evidence="14">Synapse</location>
    </subcellularLocation>
</comment>
<feature type="compositionally biased region" description="Polar residues" evidence="17">
    <location>
        <begin position="1074"/>
        <end position="1085"/>
    </location>
</feature>
<keyword evidence="5 15" id="KW-0728">SH3 domain</keyword>
<dbReference type="GO" id="GO:0045202">
    <property type="term" value="C:synapse"/>
    <property type="evidence" value="ECO:0007669"/>
    <property type="project" value="UniProtKB-SubCell"/>
</dbReference>
<dbReference type="InterPro" id="IPR035899">
    <property type="entry name" value="DBL_dom_sf"/>
</dbReference>
<keyword evidence="12" id="KW-0206">Cytoskeleton</keyword>
<evidence type="ECO:0000256" key="1">
    <source>
        <dbReference type="ARBA" id="ARBA00004245"/>
    </source>
</evidence>
<protein>
    <recommendedName>
        <fullName evidence="4">Dynamin-binding protein</fullName>
    </recommendedName>
    <alternativeName>
        <fullName evidence="13">Scaffold protein Tuba</fullName>
    </alternativeName>
</protein>
<keyword evidence="21" id="KW-1185">Reference proteome</keyword>
<dbReference type="Pfam" id="PF14604">
    <property type="entry name" value="SH3_9"/>
    <property type="match status" value="1"/>
</dbReference>
<dbReference type="SUPFAM" id="SSF50044">
    <property type="entry name" value="SH3-domain"/>
    <property type="match status" value="2"/>
</dbReference>
<dbReference type="GO" id="GO:0060271">
    <property type="term" value="P:cilium assembly"/>
    <property type="evidence" value="ECO:0007669"/>
    <property type="project" value="TreeGrafter"/>
</dbReference>
<dbReference type="CTD" id="23268"/>
<dbReference type="RefSeq" id="XP_028285721.1">
    <property type="nucleotide sequence ID" value="XM_028429920.1"/>
</dbReference>
<dbReference type="InterPro" id="IPR001452">
    <property type="entry name" value="SH3_domain"/>
</dbReference>
<dbReference type="PANTHER" id="PTHR22834:SF19">
    <property type="entry name" value="DYNAMIN-BINDING PROTEIN"/>
    <property type="match status" value="1"/>
</dbReference>
<accession>A0A6P7KEA7</accession>
<dbReference type="GO" id="GO:0070161">
    <property type="term" value="C:anchoring junction"/>
    <property type="evidence" value="ECO:0007669"/>
    <property type="project" value="UniProtKB-SubCell"/>
</dbReference>
<feature type="domain" description="SH3" evidence="18">
    <location>
        <begin position="1361"/>
        <end position="1424"/>
    </location>
</feature>
<feature type="region of interest" description="Disordered" evidence="17">
    <location>
        <begin position="1162"/>
        <end position="1192"/>
    </location>
</feature>
<dbReference type="CDD" id="cd11798">
    <property type="entry name" value="SH3_DNMBP_C1"/>
    <property type="match status" value="1"/>
</dbReference>
<dbReference type="SUPFAM" id="SSF48065">
    <property type="entry name" value="DBL homology domain (DH-domain)"/>
    <property type="match status" value="1"/>
</dbReference>
<keyword evidence="9" id="KW-0770">Synapse</keyword>
<evidence type="ECO:0000313" key="22">
    <source>
        <dbReference type="RefSeq" id="XP_028285721.1"/>
    </source>
</evidence>
<evidence type="ECO:0000259" key="20">
    <source>
        <dbReference type="PROSITE" id="PS51021"/>
    </source>
</evidence>
<feature type="compositionally biased region" description="Low complexity" evidence="17">
    <location>
        <begin position="571"/>
        <end position="584"/>
    </location>
</feature>
<dbReference type="SMART" id="SM00721">
    <property type="entry name" value="BAR"/>
    <property type="match status" value="1"/>
</dbReference>
<dbReference type="InterPro" id="IPR035820">
    <property type="entry name" value="DNMBP_SH3_C1"/>
</dbReference>
<keyword evidence="11 16" id="KW-0175">Coiled coil</keyword>
<evidence type="ECO:0000256" key="10">
    <source>
        <dbReference type="ARBA" id="ARBA00023034"/>
    </source>
</evidence>
<keyword evidence="7" id="KW-0344">Guanine-nucleotide releasing factor</keyword>
<feature type="region of interest" description="Disordered" evidence="17">
    <location>
        <begin position="1205"/>
        <end position="1339"/>
    </location>
</feature>
<dbReference type="GO" id="GO:0005795">
    <property type="term" value="C:Golgi stack"/>
    <property type="evidence" value="ECO:0007669"/>
    <property type="project" value="UniProtKB-SubCell"/>
</dbReference>
<dbReference type="CDD" id="cd12141">
    <property type="entry name" value="SH3_DNMBP_C2"/>
    <property type="match status" value="1"/>
</dbReference>
<dbReference type="GO" id="GO:0005856">
    <property type="term" value="C:cytoskeleton"/>
    <property type="evidence" value="ECO:0007669"/>
    <property type="project" value="UniProtKB-SubCell"/>
</dbReference>
<feature type="region of interest" description="Disordered" evidence="17">
    <location>
        <begin position="189"/>
        <end position="403"/>
    </location>
</feature>
<dbReference type="PROSITE" id="PS00741">
    <property type="entry name" value="DH_1"/>
    <property type="match status" value="1"/>
</dbReference>
<proteinExistence type="predicted"/>
<feature type="compositionally biased region" description="Polar residues" evidence="17">
    <location>
        <begin position="539"/>
        <end position="552"/>
    </location>
</feature>
<evidence type="ECO:0000256" key="12">
    <source>
        <dbReference type="ARBA" id="ARBA00023212"/>
    </source>
</evidence>
<dbReference type="CDD" id="cd07589">
    <property type="entry name" value="BAR_DNMBP"/>
    <property type="match status" value="1"/>
</dbReference>
<dbReference type="Pfam" id="PF00621">
    <property type="entry name" value="RhoGEF"/>
    <property type="match status" value="1"/>
</dbReference>
<dbReference type="InterPro" id="IPR036028">
    <property type="entry name" value="SH3-like_dom_sf"/>
</dbReference>
<dbReference type="FunFam" id="1.20.900.10:FF:000023">
    <property type="entry name" value="dynamin-binding protein isoform X2"/>
    <property type="match status" value="1"/>
</dbReference>
<evidence type="ECO:0000256" key="14">
    <source>
        <dbReference type="ARBA" id="ARBA00034103"/>
    </source>
</evidence>
<dbReference type="PROSITE" id="PS50002">
    <property type="entry name" value="SH3"/>
    <property type="match status" value="2"/>
</dbReference>
<dbReference type="PANTHER" id="PTHR22834">
    <property type="entry name" value="NUCLEAR FUSION PROTEIN FUS2"/>
    <property type="match status" value="1"/>
</dbReference>
<feature type="compositionally biased region" description="Basic and acidic residues" evidence="17">
    <location>
        <begin position="190"/>
        <end position="206"/>
    </location>
</feature>
<dbReference type="GeneID" id="114451375"/>
<dbReference type="GO" id="GO:0005085">
    <property type="term" value="F:guanyl-nucleotide exchange factor activity"/>
    <property type="evidence" value="ECO:0007669"/>
    <property type="project" value="UniProtKB-KW"/>
</dbReference>
<evidence type="ECO:0000259" key="18">
    <source>
        <dbReference type="PROSITE" id="PS50002"/>
    </source>
</evidence>
<dbReference type="InterPro" id="IPR027267">
    <property type="entry name" value="AH/BAR_dom_sf"/>
</dbReference>
<feature type="compositionally biased region" description="Polar residues" evidence="17">
    <location>
        <begin position="1324"/>
        <end position="1335"/>
    </location>
</feature>
<keyword evidence="6" id="KW-0963">Cytoplasm</keyword>
<feature type="domain" description="BAR" evidence="20">
    <location>
        <begin position="818"/>
        <end position="1027"/>
    </location>
</feature>
<evidence type="ECO:0000256" key="11">
    <source>
        <dbReference type="ARBA" id="ARBA00023054"/>
    </source>
</evidence>
<dbReference type="SUPFAM" id="SSF103657">
    <property type="entry name" value="BAR/IMD domain-like"/>
    <property type="match status" value="1"/>
</dbReference>
<feature type="compositionally biased region" description="Basic and acidic residues" evidence="17">
    <location>
        <begin position="488"/>
        <end position="510"/>
    </location>
</feature>
<reference evidence="22" key="1">
    <citation type="submission" date="2025-08" db="UniProtKB">
        <authorList>
            <consortium name="RefSeq"/>
        </authorList>
    </citation>
    <scope>IDENTIFICATION</scope>
</reference>
<feature type="region of interest" description="Disordered" evidence="17">
    <location>
        <begin position="536"/>
        <end position="585"/>
    </location>
</feature>
<evidence type="ECO:0000256" key="17">
    <source>
        <dbReference type="SAM" id="MobiDB-lite"/>
    </source>
</evidence>
<evidence type="ECO:0000256" key="5">
    <source>
        <dbReference type="ARBA" id="ARBA00022443"/>
    </source>
</evidence>
<keyword evidence="10" id="KW-0333">Golgi apparatus</keyword>
<feature type="compositionally biased region" description="Basic and acidic residues" evidence="17">
    <location>
        <begin position="278"/>
        <end position="403"/>
    </location>
</feature>
<name>A0A6P7KEA7_9TELE</name>
<dbReference type="PROSITE" id="PS50010">
    <property type="entry name" value="DH_2"/>
    <property type="match status" value="1"/>
</dbReference>
<evidence type="ECO:0000256" key="15">
    <source>
        <dbReference type="PROSITE-ProRule" id="PRU00192"/>
    </source>
</evidence>
<feature type="domain" description="SH3" evidence="18">
    <location>
        <begin position="1099"/>
        <end position="1162"/>
    </location>
</feature>
<dbReference type="FunFam" id="1.20.1270.60:FF:000027">
    <property type="entry name" value="dynamin-binding protein isoform X1"/>
    <property type="match status" value="1"/>
</dbReference>
<feature type="compositionally biased region" description="Polar residues" evidence="17">
    <location>
        <begin position="1168"/>
        <end position="1179"/>
    </location>
</feature>